<feature type="non-terminal residue" evidence="1">
    <location>
        <position position="1"/>
    </location>
</feature>
<sequence>AIGHARRMQVATPAMQHAVMIEAVENHMPEVIIIDKQSPIDYLEPPAVMLSSFVPLGTAIKVKVVLLSQ</sequence>
<accession>X1KG17</accession>
<dbReference type="PANTHER" id="PTHR20953">
    <property type="entry name" value="KINASE-RELATED"/>
    <property type="match status" value="1"/>
</dbReference>
<gene>
    <name evidence="1" type="ORF">S06H3_06399</name>
</gene>
<proteinExistence type="predicted"/>
<dbReference type="PANTHER" id="PTHR20953:SF3">
    <property type="entry name" value="P-LOOP CONTAINING NUCLEOSIDE TRIPHOSPHATE HYDROLASES SUPERFAMILY PROTEIN"/>
    <property type="match status" value="1"/>
</dbReference>
<comment type="caution">
    <text evidence="1">The sequence shown here is derived from an EMBL/GenBank/DDBJ whole genome shotgun (WGS) entry which is preliminary data.</text>
</comment>
<reference evidence="1" key="1">
    <citation type="journal article" date="2014" name="Front. Microbiol.">
        <title>High frequency of phylogenetically diverse reductive dehalogenase-homologous genes in deep subseafloor sedimentary metagenomes.</title>
        <authorList>
            <person name="Kawai M."/>
            <person name="Futagami T."/>
            <person name="Toyoda A."/>
            <person name="Takaki Y."/>
            <person name="Nishi S."/>
            <person name="Hori S."/>
            <person name="Arai W."/>
            <person name="Tsubouchi T."/>
            <person name="Morono Y."/>
            <person name="Uchiyama I."/>
            <person name="Ito T."/>
            <person name="Fujiyama A."/>
            <person name="Inagaki F."/>
            <person name="Takami H."/>
        </authorList>
    </citation>
    <scope>NUCLEOTIDE SEQUENCE</scope>
    <source>
        <strain evidence="1">Expedition CK06-06</strain>
    </source>
</reference>
<protein>
    <submittedName>
        <fullName evidence="1">Uncharacterized protein</fullName>
    </submittedName>
</protein>
<evidence type="ECO:0000313" key="1">
    <source>
        <dbReference type="EMBL" id="GAH92575.1"/>
    </source>
</evidence>
<name>X1KG17_9ZZZZ</name>
<organism evidence="1">
    <name type="scientific">marine sediment metagenome</name>
    <dbReference type="NCBI Taxonomy" id="412755"/>
    <lineage>
        <taxon>unclassified sequences</taxon>
        <taxon>metagenomes</taxon>
        <taxon>ecological metagenomes</taxon>
    </lineage>
</organism>
<dbReference type="EMBL" id="BARV01002484">
    <property type="protein sequence ID" value="GAH92575.1"/>
    <property type="molecule type" value="Genomic_DNA"/>
</dbReference>
<dbReference type="AlphaFoldDB" id="X1KG17"/>